<name>A0A098C273_9BACT</name>
<accession>A0A098C273</accession>
<dbReference type="HOGENOM" id="CLU_079009_0_0_10"/>
<organism evidence="2 3">
    <name type="scientific">Fermentimonas caenicola</name>
    <dbReference type="NCBI Taxonomy" id="1562970"/>
    <lineage>
        <taxon>Bacteria</taxon>
        <taxon>Pseudomonadati</taxon>
        <taxon>Bacteroidota</taxon>
        <taxon>Bacteroidia</taxon>
        <taxon>Bacteroidales</taxon>
        <taxon>Dysgonomonadaceae</taxon>
        <taxon>Fermentimonas</taxon>
    </lineage>
</organism>
<keyword evidence="1" id="KW-0732">Signal</keyword>
<evidence type="ECO:0000256" key="1">
    <source>
        <dbReference type="SAM" id="SignalP"/>
    </source>
</evidence>
<evidence type="ECO:0000313" key="2">
    <source>
        <dbReference type="EMBL" id="CEA16032.1"/>
    </source>
</evidence>
<sequence>MKRIPFLVFIWFSLSCLLFSQESTQQSVIPVNQSTLIGIGKAYLEDSYLSPIKYEGIAISLLHDRIKASRKYGSNILIQNQFRIQTAITKNPTLSSSEYWGNLNYNLNIFYPLIDSGKLRLYGGGGTEALFGGIYNVRNTNNPGSLKTYVNLNLSSMVLYKLRNLSLRWQLSTPFAGMFFSPEYGHSYYEIFTLGNDKGTVHFGSFHNQLALRSYFTVDIPFKNLTIRTGYLWDYYATDVNELITRTNAHQFMLGLAFESLYVGGKRAQDKSIIKSVYY</sequence>
<proteinExistence type="predicted"/>
<dbReference type="KEGG" id="pbt:ING2E5B_1282"/>
<dbReference type="Proteomes" id="UP000032417">
    <property type="component" value="Chromosome 1"/>
</dbReference>
<feature type="signal peptide" evidence="1">
    <location>
        <begin position="1"/>
        <end position="20"/>
    </location>
</feature>
<dbReference type="EMBL" id="LN515532">
    <property type="protein sequence ID" value="CEA16032.1"/>
    <property type="molecule type" value="Genomic_DNA"/>
</dbReference>
<evidence type="ECO:0000313" key="3">
    <source>
        <dbReference type="Proteomes" id="UP000032417"/>
    </source>
</evidence>
<feature type="chain" id="PRO_5030003027" description="Secreted protein" evidence="1">
    <location>
        <begin position="21"/>
        <end position="279"/>
    </location>
</feature>
<gene>
    <name evidence="2" type="ORF">ING2E5B_1282</name>
</gene>
<evidence type="ECO:0008006" key="4">
    <source>
        <dbReference type="Google" id="ProtNLM"/>
    </source>
</evidence>
<reference evidence="2 3" key="1">
    <citation type="submission" date="2014-08" db="EMBL/GenBank/DDBJ databases">
        <authorList>
            <person name="Wibberg D."/>
        </authorList>
    </citation>
    <scope>NUCLEOTIDE SEQUENCE [LARGE SCALE GENOMIC DNA]</scope>
    <source>
        <strain evidence="3">ING2-E5B</strain>
    </source>
</reference>
<keyword evidence="3" id="KW-1185">Reference proteome</keyword>
<dbReference type="STRING" id="1562970.ING2E5B_1282"/>
<protein>
    <recommendedName>
        <fullName evidence="4">Secreted protein</fullName>
    </recommendedName>
</protein>
<dbReference type="OrthoDB" id="1012285at2"/>
<dbReference type="AlphaFoldDB" id="A0A098C273"/>
<dbReference type="PROSITE" id="PS51257">
    <property type="entry name" value="PROKAR_LIPOPROTEIN"/>
    <property type="match status" value="1"/>
</dbReference>